<dbReference type="InParanoid" id="M4BJG8"/>
<organism evidence="1 2">
    <name type="scientific">Hyaloperonospora arabidopsidis (strain Emoy2)</name>
    <name type="common">Downy mildew agent</name>
    <name type="synonym">Peronospora arabidopsidis</name>
    <dbReference type="NCBI Taxonomy" id="559515"/>
    <lineage>
        <taxon>Eukaryota</taxon>
        <taxon>Sar</taxon>
        <taxon>Stramenopiles</taxon>
        <taxon>Oomycota</taxon>
        <taxon>Peronosporomycetes</taxon>
        <taxon>Peronosporales</taxon>
        <taxon>Peronosporaceae</taxon>
        <taxon>Hyaloperonospora</taxon>
    </lineage>
</organism>
<accession>M4BJG8</accession>
<dbReference type="EMBL" id="JH598326">
    <property type="status" value="NOT_ANNOTATED_CDS"/>
    <property type="molecule type" value="Genomic_DNA"/>
</dbReference>
<dbReference type="EnsemblProtists" id="HpaT806546">
    <property type="protein sequence ID" value="HpaP806546"/>
    <property type="gene ID" value="HpaG806546"/>
</dbReference>
<evidence type="ECO:0000313" key="2">
    <source>
        <dbReference type="Proteomes" id="UP000011713"/>
    </source>
</evidence>
<evidence type="ECO:0000313" key="1">
    <source>
        <dbReference type="EnsemblProtists" id="HpaP806546"/>
    </source>
</evidence>
<proteinExistence type="predicted"/>
<sequence length="115" mass="12745">MDTVLPVADERMKSIDFAETKHVQNEERSELSVILAGTIAELMTWDRSAMRGITGRAAKVVKKPGSAKEFVASMIKDKVMVEGHIVNMDKFVDLLEAGFSAKRMIGNTATWSRLC</sequence>
<name>M4BJG8_HYAAE</name>
<dbReference type="HOGENOM" id="CLU_2113650_0_0_1"/>
<reference evidence="2" key="1">
    <citation type="journal article" date="2010" name="Science">
        <title>Signatures of adaptation to obligate biotrophy in the Hyaloperonospora arabidopsidis genome.</title>
        <authorList>
            <person name="Baxter L."/>
            <person name="Tripathy S."/>
            <person name="Ishaque N."/>
            <person name="Boot N."/>
            <person name="Cabral A."/>
            <person name="Kemen E."/>
            <person name="Thines M."/>
            <person name="Ah-Fong A."/>
            <person name="Anderson R."/>
            <person name="Badejoko W."/>
            <person name="Bittner-Eddy P."/>
            <person name="Boore J.L."/>
            <person name="Chibucos M.C."/>
            <person name="Coates M."/>
            <person name="Dehal P."/>
            <person name="Delehaunty K."/>
            <person name="Dong S."/>
            <person name="Downton P."/>
            <person name="Dumas B."/>
            <person name="Fabro G."/>
            <person name="Fronick C."/>
            <person name="Fuerstenberg S.I."/>
            <person name="Fulton L."/>
            <person name="Gaulin E."/>
            <person name="Govers F."/>
            <person name="Hughes L."/>
            <person name="Humphray S."/>
            <person name="Jiang R.H."/>
            <person name="Judelson H."/>
            <person name="Kamoun S."/>
            <person name="Kyung K."/>
            <person name="Meijer H."/>
            <person name="Minx P."/>
            <person name="Morris P."/>
            <person name="Nelson J."/>
            <person name="Phuntumart V."/>
            <person name="Qutob D."/>
            <person name="Rehmany A."/>
            <person name="Rougon-Cardoso A."/>
            <person name="Ryden P."/>
            <person name="Torto-Alalibo T."/>
            <person name="Studholme D."/>
            <person name="Wang Y."/>
            <person name="Win J."/>
            <person name="Wood J."/>
            <person name="Clifton S.W."/>
            <person name="Rogers J."/>
            <person name="Van den Ackerveken G."/>
            <person name="Jones J.D."/>
            <person name="McDowell J.M."/>
            <person name="Beynon J."/>
            <person name="Tyler B.M."/>
        </authorList>
    </citation>
    <scope>NUCLEOTIDE SEQUENCE [LARGE SCALE GENOMIC DNA]</scope>
    <source>
        <strain evidence="2">Emoy2</strain>
    </source>
</reference>
<dbReference type="AlphaFoldDB" id="M4BJG8"/>
<protein>
    <submittedName>
        <fullName evidence="1">Uncharacterized protein</fullName>
    </submittedName>
</protein>
<dbReference type="Proteomes" id="UP000011713">
    <property type="component" value="Unassembled WGS sequence"/>
</dbReference>
<keyword evidence="2" id="KW-1185">Reference proteome</keyword>
<reference evidence="1" key="2">
    <citation type="submission" date="2015-06" db="UniProtKB">
        <authorList>
            <consortium name="EnsemblProtists"/>
        </authorList>
    </citation>
    <scope>IDENTIFICATION</scope>
    <source>
        <strain evidence="1">Emoy2</strain>
    </source>
</reference>
<dbReference type="VEuPathDB" id="FungiDB:HpaG806546"/>